<evidence type="ECO:0000313" key="2">
    <source>
        <dbReference type="Proteomes" id="UP000480485"/>
    </source>
</evidence>
<reference evidence="1 2" key="1">
    <citation type="submission" date="2019-12" db="EMBL/GenBank/DDBJ databases">
        <title>Enteriobacteria Tanzani isolates_8377-8380.</title>
        <authorList>
            <person name="Subbiah M."/>
            <person name="Call D."/>
        </authorList>
    </citation>
    <scope>NUCLEOTIDE SEQUENCE [LARGE SCALE GENOMIC DNA]</scope>
    <source>
        <strain evidence="1 2">8378wC7</strain>
    </source>
</reference>
<dbReference type="AlphaFoldDB" id="A0A6L7CNB4"/>
<dbReference type="InterPro" id="IPR023550">
    <property type="entry name" value="PKHD_hydroxylase"/>
</dbReference>
<comment type="caution">
    <text evidence="1">The sequence shown here is derived from an EMBL/GenBank/DDBJ whole genome shotgun (WGS) entry which is preliminary data.</text>
</comment>
<gene>
    <name evidence="1" type="ORF">GP954_33615</name>
</gene>
<dbReference type="PANTHER" id="PTHR41536">
    <property type="entry name" value="PKHD-TYPE HYDROXYLASE YBIX"/>
    <property type="match status" value="1"/>
</dbReference>
<sequence length="58" mass="6518">MMYHIPGVLSPQDVARFREQLEQAEWVDGRVTTGAQGAQVKNNQQVDTRSTLYAALQN</sequence>
<evidence type="ECO:0000313" key="1">
    <source>
        <dbReference type="EMBL" id="MWT90022.1"/>
    </source>
</evidence>
<dbReference type="GO" id="GO:0006974">
    <property type="term" value="P:DNA damage response"/>
    <property type="evidence" value="ECO:0007669"/>
    <property type="project" value="TreeGrafter"/>
</dbReference>
<dbReference type="EMBL" id="WTRN01002838">
    <property type="protein sequence ID" value="MWT90022.1"/>
    <property type="molecule type" value="Genomic_DNA"/>
</dbReference>
<dbReference type="GO" id="GO:0016706">
    <property type="term" value="F:2-oxoglutarate-dependent dioxygenase activity"/>
    <property type="evidence" value="ECO:0007669"/>
    <property type="project" value="InterPro"/>
</dbReference>
<dbReference type="GO" id="GO:0006879">
    <property type="term" value="P:intracellular iron ion homeostasis"/>
    <property type="evidence" value="ECO:0007669"/>
    <property type="project" value="TreeGrafter"/>
</dbReference>
<proteinExistence type="predicted"/>
<dbReference type="PANTHER" id="PTHR41536:SF1">
    <property type="entry name" value="PKHD-TYPE HYDROXYLASE YBIX"/>
    <property type="match status" value="1"/>
</dbReference>
<dbReference type="Gene3D" id="2.60.120.620">
    <property type="entry name" value="q2cbj1_9rhob like domain"/>
    <property type="match status" value="1"/>
</dbReference>
<name>A0A6L7CNB4_ECOLX</name>
<feature type="non-terminal residue" evidence="1">
    <location>
        <position position="58"/>
    </location>
</feature>
<organism evidence="1 2">
    <name type="scientific">Escherichia coli</name>
    <dbReference type="NCBI Taxonomy" id="562"/>
    <lineage>
        <taxon>Bacteria</taxon>
        <taxon>Pseudomonadati</taxon>
        <taxon>Pseudomonadota</taxon>
        <taxon>Gammaproteobacteria</taxon>
        <taxon>Enterobacterales</taxon>
        <taxon>Enterobacteriaceae</taxon>
        <taxon>Escherichia</taxon>
    </lineage>
</organism>
<accession>A0A6L7CNB4</accession>
<dbReference type="Proteomes" id="UP000480485">
    <property type="component" value="Unassembled WGS sequence"/>
</dbReference>
<protein>
    <submittedName>
        <fullName evidence="1">PKHD-type hydroxylase</fullName>
    </submittedName>
</protein>